<evidence type="ECO:0000256" key="11">
    <source>
        <dbReference type="ARBA" id="ARBA00038388"/>
    </source>
</evidence>
<dbReference type="InterPro" id="IPR003439">
    <property type="entry name" value="ABC_transporter-like_ATP-bd"/>
</dbReference>
<feature type="domain" description="ABC transporter" evidence="13">
    <location>
        <begin position="4"/>
        <end position="252"/>
    </location>
</feature>
<evidence type="ECO:0000256" key="2">
    <source>
        <dbReference type="ARBA" id="ARBA00022448"/>
    </source>
</evidence>
<dbReference type="Proteomes" id="UP000195985">
    <property type="component" value="Unassembled WGS sequence"/>
</dbReference>
<keyword evidence="4" id="KW-0997">Cell inner membrane</keyword>
<proteinExistence type="inferred from homology"/>
<keyword evidence="10 12" id="KW-0472">Membrane</keyword>
<evidence type="ECO:0000256" key="4">
    <source>
        <dbReference type="ARBA" id="ARBA00022519"/>
    </source>
</evidence>
<dbReference type="GO" id="GO:0006865">
    <property type="term" value="P:amino acid transport"/>
    <property type="evidence" value="ECO:0007669"/>
    <property type="project" value="UniProtKB-KW"/>
</dbReference>
<accession>A0A1W1IJW5</accession>
<keyword evidence="9 12" id="KW-1133">Transmembrane helix</keyword>
<dbReference type="SUPFAM" id="SSF52540">
    <property type="entry name" value="P-loop containing nucleoside triphosphate hydrolases"/>
    <property type="match status" value="1"/>
</dbReference>
<feature type="transmembrane region" description="Helical" evidence="12">
    <location>
        <begin position="591"/>
        <end position="615"/>
    </location>
</feature>
<dbReference type="AlphaFoldDB" id="A0A1W1IJW5"/>
<keyword evidence="15" id="KW-1185">Reference proteome</keyword>
<dbReference type="InterPro" id="IPR017911">
    <property type="entry name" value="MacB-like_ATP-bd"/>
</dbReference>
<keyword evidence="6" id="KW-0547">Nucleotide-binding</keyword>
<dbReference type="Pfam" id="PF12704">
    <property type="entry name" value="MacB_PCD"/>
    <property type="match status" value="1"/>
</dbReference>
<evidence type="ECO:0000256" key="5">
    <source>
        <dbReference type="ARBA" id="ARBA00022692"/>
    </source>
</evidence>
<evidence type="ECO:0000256" key="1">
    <source>
        <dbReference type="ARBA" id="ARBA00004429"/>
    </source>
</evidence>
<dbReference type="GO" id="GO:0005886">
    <property type="term" value="C:plasma membrane"/>
    <property type="evidence" value="ECO:0007669"/>
    <property type="project" value="UniProtKB-SubCell"/>
</dbReference>
<feature type="transmembrane region" description="Helical" evidence="12">
    <location>
        <begin position="541"/>
        <end position="570"/>
    </location>
</feature>
<keyword evidence="7" id="KW-0067">ATP-binding</keyword>
<dbReference type="InterPro" id="IPR025857">
    <property type="entry name" value="MacB_PCD"/>
</dbReference>
<keyword evidence="3" id="KW-1003">Cell membrane</keyword>
<dbReference type="EMBL" id="FWEY01000018">
    <property type="protein sequence ID" value="SLM53334.1"/>
    <property type="molecule type" value="Genomic_DNA"/>
</dbReference>
<dbReference type="CDD" id="cd03255">
    <property type="entry name" value="ABC_MJ0796_LolCDE_FtsE"/>
    <property type="match status" value="1"/>
</dbReference>
<keyword evidence="2" id="KW-0813">Transport</keyword>
<sequence>MAFVELKNLNKFYPISGSEDFQALKDVNLSLDKGELVSIVGESGSGKSTLMNLLGGLDSQFSGEITIDGQNMSTFKEKDFVNYHKEKIGFVFQSFNLVSHLSVLDNVTLAMTLSNVDKKTRVARAREVLKQLGLDDQYKKKPSQLSGGQKQRVAIARALVNDPDIIIADEPTGALDSQTTDQVLDIIQDIAKTGKLVIMVTHSEKVAARSTRVVTIDDGKIIGDIHQGEIALHENAFELQQKSKSKNLTFFAAIRLALLNMKEKLARNILIALGGSIGIMSIIVMLSLGEGVNDYLTETMNANVNPLVSEVRMPIVIETNNSENADSSMMIRTPAGAEIPAGSAPSGPPAGVTQSDPFGEENLEELRNIPHVAEVNLAYSSLTIGSDNVIYEGEKYAFMNFGTTSGMTDSNILYGAFPEEGEILITEGVANQLAGTAEEAIGKEVTVDVTIDGESLEKNYVISGIYSAGQAIGAFESVYMSTESFETLTAENNLDVEPNVVYLVSDDPENTQAIKDEVAALGYRGSSADALASTFTQMLDIFTYILSGVAGISLFVSAIMILTVLYISVVERTQEIGVIKAIGGRKKDIRRIFVSESFLIGLFSGLLGVGIAYLITVVGNIVVEKLFDTAILNMTPAFAVFGIVTSVIISMVAGLMPAQKAARLDPVEALRHD</sequence>
<feature type="transmembrane region" description="Helical" evidence="12">
    <location>
        <begin position="635"/>
        <end position="656"/>
    </location>
</feature>
<dbReference type="Pfam" id="PF02687">
    <property type="entry name" value="FtsX"/>
    <property type="match status" value="1"/>
</dbReference>
<name>A0A1W1IJW5_9LACT</name>
<comment type="similarity">
    <text evidence="11">Belongs to the ABC transporter superfamily. Macrolide exporter (TC 3.A.1.122) family.</text>
</comment>
<evidence type="ECO:0000256" key="7">
    <source>
        <dbReference type="ARBA" id="ARBA00022840"/>
    </source>
</evidence>
<dbReference type="PROSITE" id="PS00211">
    <property type="entry name" value="ABC_TRANSPORTER_1"/>
    <property type="match status" value="1"/>
</dbReference>
<evidence type="ECO:0000256" key="12">
    <source>
        <dbReference type="SAM" id="Phobius"/>
    </source>
</evidence>
<dbReference type="Gene3D" id="3.40.50.300">
    <property type="entry name" value="P-loop containing nucleotide triphosphate hydrolases"/>
    <property type="match status" value="1"/>
</dbReference>
<evidence type="ECO:0000259" key="13">
    <source>
        <dbReference type="PROSITE" id="PS50893"/>
    </source>
</evidence>
<dbReference type="PANTHER" id="PTHR42798:SF6">
    <property type="entry name" value="CELL DIVISION ATP-BINDING PROTEIN FTSE"/>
    <property type="match status" value="1"/>
</dbReference>
<dbReference type="InterPro" id="IPR017871">
    <property type="entry name" value="ABC_transporter-like_CS"/>
</dbReference>
<evidence type="ECO:0000256" key="8">
    <source>
        <dbReference type="ARBA" id="ARBA00022970"/>
    </source>
</evidence>
<dbReference type="RefSeq" id="WP_086943998.1">
    <property type="nucleotide sequence ID" value="NZ_FONM01000029.1"/>
</dbReference>
<evidence type="ECO:0000256" key="9">
    <source>
        <dbReference type="ARBA" id="ARBA00022989"/>
    </source>
</evidence>
<dbReference type="GO" id="GO:0022857">
    <property type="term" value="F:transmembrane transporter activity"/>
    <property type="evidence" value="ECO:0007669"/>
    <property type="project" value="UniProtKB-ARBA"/>
</dbReference>
<evidence type="ECO:0000313" key="14">
    <source>
        <dbReference type="EMBL" id="SLM53334.1"/>
    </source>
</evidence>
<evidence type="ECO:0000256" key="10">
    <source>
        <dbReference type="ARBA" id="ARBA00023136"/>
    </source>
</evidence>
<dbReference type="GO" id="GO:0016887">
    <property type="term" value="F:ATP hydrolysis activity"/>
    <property type="evidence" value="ECO:0007669"/>
    <property type="project" value="InterPro"/>
</dbReference>
<protein>
    <submittedName>
        <fullName evidence="14">Abc transporter permease protein domain</fullName>
    </submittedName>
</protein>
<organism evidence="14 15">
    <name type="scientific">Trichococcus pasteurii</name>
    <dbReference type="NCBI Taxonomy" id="43064"/>
    <lineage>
        <taxon>Bacteria</taxon>
        <taxon>Bacillati</taxon>
        <taxon>Bacillota</taxon>
        <taxon>Bacilli</taxon>
        <taxon>Lactobacillales</taxon>
        <taxon>Carnobacteriaceae</taxon>
        <taxon>Trichococcus</taxon>
    </lineage>
</organism>
<evidence type="ECO:0000256" key="3">
    <source>
        <dbReference type="ARBA" id="ARBA00022475"/>
    </source>
</evidence>
<dbReference type="STRING" id="43064.SAMN04488086_1296"/>
<comment type="subcellular location">
    <subcellularLocation>
        <location evidence="1">Cell inner membrane</location>
        <topology evidence="1">Multi-pass membrane protein</topology>
    </subcellularLocation>
</comment>
<dbReference type="GO" id="GO:0098796">
    <property type="term" value="C:membrane protein complex"/>
    <property type="evidence" value="ECO:0007669"/>
    <property type="project" value="UniProtKB-ARBA"/>
</dbReference>
<dbReference type="SMART" id="SM00382">
    <property type="entry name" value="AAA"/>
    <property type="match status" value="1"/>
</dbReference>
<dbReference type="GO" id="GO:0005524">
    <property type="term" value="F:ATP binding"/>
    <property type="evidence" value="ECO:0007669"/>
    <property type="project" value="UniProtKB-KW"/>
</dbReference>
<dbReference type="InterPro" id="IPR003593">
    <property type="entry name" value="AAA+_ATPase"/>
</dbReference>
<evidence type="ECO:0000313" key="15">
    <source>
        <dbReference type="Proteomes" id="UP000195985"/>
    </source>
</evidence>
<dbReference type="FunFam" id="3.40.50.300:FF:000032">
    <property type="entry name" value="Export ABC transporter ATP-binding protein"/>
    <property type="match status" value="1"/>
</dbReference>
<evidence type="ECO:0000256" key="6">
    <source>
        <dbReference type="ARBA" id="ARBA00022741"/>
    </source>
</evidence>
<dbReference type="InterPro" id="IPR003838">
    <property type="entry name" value="ABC3_permease_C"/>
</dbReference>
<dbReference type="Pfam" id="PF00005">
    <property type="entry name" value="ABC_tran"/>
    <property type="match status" value="1"/>
</dbReference>
<keyword evidence="5 12" id="KW-0812">Transmembrane</keyword>
<dbReference type="PANTHER" id="PTHR42798">
    <property type="entry name" value="LIPOPROTEIN-RELEASING SYSTEM ATP-BINDING PROTEIN LOLD"/>
    <property type="match status" value="1"/>
</dbReference>
<dbReference type="InterPro" id="IPR027417">
    <property type="entry name" value="P-loop_NTPase"/>
</dbReference>
<dbReference type="PROSITE" id="PS50893">
    <property type="entry name" value="ABC_TRANSPORTER_2"/>
    <property type="match status" value="1"/>
</dbReference>
<gene>
    <name evidence="14" type="ORF">TPAS_3062</name>
</gene>
<dbReference type="OrthoDB" id="2079174at2"/>
<keyword evidence="8" id="KW-0029">Amino-acid transport</keyword>
<reference evidence="15" key="1">
    <citation type="submission" date="2016-04" db="EMBL/GenBank/DDBJ databases">
        <authorList>
            <person name="Strepis N."/>
        </authorList>
    </citation>
    <scope>NUCLEOTIDE SEQUENCE [LARGE SCALE GENOMIC DNA]</scope>
</reference>